<dbReference type="Proteomes" id="UP000623461">
    <property type="component" value="Unassembled WGS sequence"/>
</dbReference>
<proteinExistence type="predicted"/>
<keyword evidence="2" id="KW-0472">Membrane</keyword>
<evidence type="ECO:0000313" key="4">
    <source>
        <dbReference type="Proteomes" id="UP000623461"/>
    </source>
</evidence>
<protein>
    <submittedName>
        <fullName evidence="3">Uncharacterized protein</fullName>
    </submittedName>
</protein>
<accession>A0ABQ2I7V1</accession>
<organism evidence="3 4">
    <name type="scientific">Terrabacter tumescens</name>
    <dbReference type="NCBI Taxonomy" id="60443"/>
    <lineage>
        <taxon>Bacteria</taxon>
        <taxon>Bacillati</taxon>
        <taxon>Actinomycetota</taxon>
        <taxon>Actinomycetes</taxon>
        <taxon>Micrococcales</taxon>
        <taxon>Intrasporangiaceae</taxon>
        <taxon>Terrabacter</taxon>
    </lineage>
</organism>
<reference evidence="4" key="1">
    <citation type="journal article" date="2019" name="Int. J. Syst. Evol. Microbiol.">
        <title>The Global Catalogue of Microorganisms (GCM) 10K type strain sequencing project: providing services to taxonomists for standard genome sequencing and annotation.</title>
        <authorList>
            <consortium name="The Broad Institute Genomics Platform"/>
            <consortium name="The Broad Institute Genome Sequencing Center for Infectious Disease"/>
            <person name="Wu L."/>
            <person name="Ma J."/>
        </authorList>
    </citation>
    <scope>NUCLEOTIDE SEQUENCE [LARGE SCALE GENOMIC DNA]</scope>
    <source>
        <strain evidence="4">JCM 1365</strain>
    </source>
</reference>
<keyword evidence="4" id="KW-1185">Reference proteome</keyword>
<gene>
    <name evidence="3" type="ORF">GCM10009721_29860</name>
</gene>
<evidence type="ECO:0000256" key="1">
    <source>
        <dbReference type="SAM" id="MobiDB-lite"/>
    </source>
</evidence>
<feature type="region of interest" description="Disordered" evidence="1">
    <location>
        <begin position="1"/>
        <end position="58"/>
    </location>
</feature>
<dbReference type="EMBL" id="BMNZ01000005">
    <property type="protein sequence ID" value="GGN00744.1"/>
    <property type="molecule type" value="Genomic_DNA"/>
</dbReference>
<evidence type="ECO:0000313" key="3">
    <source>
        <dbReference type="EMBL" id="GGN00744.1"/>
    </source>
</evidence>
<evidence type="ECO:0000256" key="2">
    <source>
        <dbReference type="SAM" id="Phobius"/>
    </source>
</evidence>
<feature type="compositionally biased region" description="Low complexity" evidence="1">
    <location>
        <begin position="45"/>
        <end position="57"/>
    </location>
</feature>
<comment type="caution">
    <text evidence="3">The sequence shown here is derived from an EMBL/GenBank/DDBJ whole genome shotgun (WGS) entry which is preliminary data.</text>
</comment>
<feature type="transmembrane region" description="Helical" evidence="2">
    <location>
        <begin position="64"/>
        <end position="85"/>
    </location>
</feature>
<name>A0ABQ2I7V1_9MICO</name>
<sequence>MPLPGPARVSHTVPVSDSGFVDEAPPGGGRPPRAPRAPRHRDLPAEPSAAPGPASGARSTRRSWLATAGFVALVVGLLAFGAWAWSARVHAGDVAAYESLAGEVEDLDHAITPLGHSDIPPCRDADEGSITRSYPPSTGPQPAELVDYLVRSGWTQQPSDVPVYARLTRTAEGHVLTVDVLAPSDISLVGSLSARSPASSFGCLLH</sequence>
<keyword evidence="2" id="KW-1133">Transmembrane helix</keyword>
<keyword evidence="2" id="KW-0812">Transmembrane</keyword>